<evidence type="ECO:0000313" key="3">
    <source>
        <dbReference type="Proteomes" id="UP000235387"/>
    </source>
</evidence>
<dbReference type="Proteomes" id="UP000235387">
    <property type="component" value="Unassembled WGS sequence"/>
</dbReference>
<dbReference type="RefSeq" id="WP_102391790.1">
    <property type="nucleotide sequence ID" value="NZ_MDAL01000041.1"/>
</dbReference>
<feature type="chain" id="PRO_5014659763" evidence="1">
    <location>
        <begin position="22"/>
        <end position="178"/>
    </location>
</feature>
<reference evidence="3" key="1">
    <citation type="submission" date="2016-07" db="EMBL/GenBank/DDBJ databases">
        <title>Nontailed viruses are major unrecognized killers of bacteria in the ocean.</title>
        <authorList>
            <person name="Kauffman K."/>
            <person name="Hussain F."/>
            <person name="Yang J."/>
            <person name="Arevalo P."/>
            <person name="Brown J."/>
            <person name="Cutler M."/>
            <person name="Kelly L."/>
            <person name="Polz M.F."/>
        </authorList>
    </citation>
    <scope>NUCLEOTIDE SEQUENCE [LARGE SCALE GENOMIC DNA]</scope>
    <source>
        <strain evidence="3">10N.261.45.A10</strain>
    </source>
</reference>
<organism evidence="2 3">
    <name type="scientific">Enterovibrio norvegicus</name>
    <dbReference type="NCBI Taxonomy" id="188144"/>
    <lineage>
        <taxon>Bacteria</taxon>
        <taxon>Pseudomonadati</taxon>
        <taxon>Pseudomonadota</taxon>
        <taxon>Gammaproteobacteria</taxon>
        <taxon>Vibrionales</taxon>
        <taxon>Vibrionaceae</taxon>
        <taxon>Enterovibrio</taxon>
    </lineage>
</organism>
<gene>
    <name evidence="2" type="ORF">BCT23_23085</name>
</gene>
<sequence length="178" mass="19323">MKAITLFGLVIALSSISSAHGQDTTELNGIFTSLPDAGFEQHILVSPFNAGEGKAEINGENYLAGTMSSDDKLLLENYFFWEEGSLSKAHCLSFPTQPTTLIAEIAASNGDDATAVTTSYRTASAYLDKRNAETLFPLPKYKTRQVLCVSNEGKHFPQTSASIFFYNAQVGVIPMLKQ</sequence>
<feature type="signal peptide" evidence="1">
    <location>
        <begin position="1"/>
        <end position="21"/>
    </location>
</feature>
<name>A0A2N7L6J6_9GAMM</name>
<protein>
    <submittedName>
        <fullName evidence="2">Uncharacterized protein</fullName>
    </submittedName>
</protein>
<keyword evidence="1" id="KW-0732">Signal</keyword>
<comment type="caution">
    <text evidence="2">The sequence shown here is derived from an EMBL/GenBank/DDBJ whole genome shotgun (WGS) entry which is preliminary data.</text>
</comment>
<dbReference type="AlphaFoldDB" id="A0A2N7L6J6"/>
<proteinExistence type="predicted"/>
<evidence type="ECO:0000313" key="2">
    <source>
        <dbReference type="EMBL" id="PMN89476.1"/>
    </source>
</evidence>
<accession>A0A2N7L6J6</accession>
<evidence type="ECO:0000256" key="1">
    <source>
        <dbReference type="SAM" id="SignalP"/>
    </source>
</evidence>
<dbReference type="EMBL" id="MDAL01000041">
    <property type="protein sequence ID" value="PMN89476.1"/>
    <property type="molecule type" value="Genomic_DNA"/>
</dbReference>